<keyword evidence="2" id="KW-1185">Reference proteome</keyword>
<evidence type="ECO:0000313" key="1">
    <source>
        <dbReference type="EMBL" id="MFC5405350.1"/>
    </source>
</evidence>
<dbReference type="InterPro" id="IPR012341">
    <property type="entry name" value="6hp_glycosidase-like_sf"/>
</dbReference>
<dbReference type="InterPro" id="IPR008928">
    <property type="entry name" value="6-hairpin_glycosidase_sf"/>
</dbReference>
<evidence type="ECO:0000313" key="2">
    <source>
        <dbReference type="Proteomes" id="UP001596113"/>
    </source>
</evidence>
<accession>A0ABW0HYI5</accession>
<comment type="caution">
    <text evidence="1">The sequence shown here is derived from an EMBL/GenBank/DDBJ whole genome shotgun (WGS) entry which is preliminary data.</text>
</comment>
<gene>
    <name evidence="1" type="ORF">ACFPOF_21620</name>
</gene>
<reference evidence="2" key="1">
    <citation type="journal article" date="2019" name="Int. J. Syst. Evol. Microbiol.">
        <title>The Global Catalogue of Microorganisms (GCM) 10K type strain sequencing project: providing services to taxonomists for standard genome sequencing and annotation.</title>
        <authorList>
            <consortium name="The Broad Institute Genomics Platform"/>
            <consortium name="The Broad Institute Genome Sequencing Center for Infectious Disease"/>
            <person name="Wu L."/>
            <person name="Ma J."/>
        </authorList>
    </citation>
    <scope>NUCLEOTIDE SEQUENCE [LARGE SCALE GENOMIC DNA]</scope>
    <source>
        <strain evidence="2">CGMCC 1.18575</strain>
    </source>
</reference>
<dbReference type="SUPFAM" id="SSF48208">
    <property type="entry name" value="Six-hairpin glycosidases"/>
    <property type="match status" value="1"/>
</dbReference>
<dbReference type="RefSeq" id="WP_378136515.1">
    <property type="nucleotide sequence ID" value="NZ_JBHSMI010000029.1"/>
</dbReference>
<evidence type="ECO:0008006" key="3">
    <source>
        <dbReference type="Google" id="ProtNLM"/>
    </source>
</evidence>
<proteinExistence type="predicted"/>
<sequence>MNKIAILWKDNVSEGTVSIEHADRVEGNILSGHGAYDNNSHRFHIVGPGRLELTITGGDTKQGACATMVSIGAGSRSFSFFLRDVTADYPIYIREYGVIVTEADQLLEFDQVVQEIAGRGLSTHLQRIESEPEETYERAAAATRPLRSPIWLGLSRDVRIFEADFRGMGDSDFTRSWDSVRPRFHDRRVEIPEAPQETIHYHYLLGRGIGCEYRVSRKLEEGKFPIALCTIHDDEIQYDNTAFVSYEASPLNADTLRGTHYLAADQFGGEYMFTPQQREQFEKLEQIDFFPSEETVYYAMTVATNKSRVPRYAWFKSPFPAKIPYEFDGDTGFGLFAADRVFAVSKLNGQPMLQEETAVLLKPGESVTFEFYIPHRPITGERAKSLSRQDFKARHRECLLFWKSKLNNSVEVKLPERRIEEMMQAGLNHLDLICYGIEPEHTVVPAIGIYTAIGSESSPIIQYLDSAGAHGLAERSLQFFLDKQHDNGFMQNFNGYMLETGAALWSIGEHYRYTRNNIWLKKIKPNLVKAYEYLMNWRNRNLREDLVGKGYGMLEGKTADPEDPFRSYMLNGYAYLGLKRLEEILADEDKQLAEQIGRDASQLKHDIRLSFKQTMSRSPVVPLGDGSWVPTCAPWADYRGPVSLYAEGGKWGTHGSMVARDSLLGPLYLVFQEILEPDEQETSFLLNVQSELMCLRNVALSQPYYSIHPWVHLKRGETKAFLKAFYNGLAGLADRETYSFWEHYFHASPHKTHEEGWFLMQCRWMLYMEEGCSLRLLQGIPRAWLEQGKSISLRQAASYFGPFSMQIESDVAHGLITAIIAFHSDRRPEKVEIRLPHPEGKLAIGVIGGTYDKSRETVYVSTSGAEAQVVLQFRN</sequence>
<dbReference type="EMBL" id="JBHSMI010000029">
    <property type="protein sequence ID" value="MFC5405350.1"/>
    <property type="molecule type" value="Genomic_DNA"/>
</dbReference>
<dbReference type="Gene3D" id="1.50.10.10">
    <property type="match status" value="1"/>
</dbReference>
<protein>
    <recommendedName>
        <fullName evidence="3">Cellobiose phosphorylase</fullName>
    </recommendedName>
</protein>
<organism evidence="1 2">
    <name type="scientific">Cohnella soli</name>
    <dbReference type="NCBI Taxonomy" id="425005"/>
    <lineage>
        <taxon>Bacteria</taxon>
        <taxon>Bacillati</taxon>
        <taxon>Bacillota</taxon>
        <taxon>Bacilli</taxon>
        <taxon>Bacillales</taxon>
        <taxon>Paenibacillaceae</taxon>
        <taxon>Cohnella</taxon>
    </lineage>
</organism>
<name>A0ABW0HYI5_9BACL</name>
<dbReference type="Proteomes" id="UP001596113">
    <property type="component" value="Unassembled WGS sequence"/>
</dbReference>